<protein>
    <submittedName>
        <fullName evidence="2">SAM-dependent methyltransferase</fullName>
    </submittedName>
</protein>
<comment type="caution">
    <text evidence="2">The sequence shown here is derived from an EMBL/GenBank/DDBJ whole genome shotgun (WGS) entry which is preliminary data.</text>
</comment>
<dbReference type="PANTHER" id="PTHR42912">
    <property type="entry name" value="METHYLTRANSFERASE"/>
    <property type="match status" value="1"/>
</dbReference>
<keyword evidence="2" id="KW-0808">Transferase</keyword>
<dbReference type="SUPFAM" id="SSF53335">
    <property type="entry name" value="S-adenosyl-L-methionine-dependent methyltransferases"/>
    <property type="match status" value="1"/>
</dbReference>
<dbReference type="AlphaFoldDB" id="A0A7Y9DT82"/>
<evidence type="ECO:0000313" key="3">
    <source>
        <dbReference type="Proteomes" id="UP000535890"/>
    </source>
</evidence>
<evidence type="ECO:0000313" key="2">
    <source>
        <dbReference type="EMBL" id="NYD35083.1"/>
    </source>
</evidence>
<keyword evidence="2" id="KW-0489">Methyltransferase</keyword>
<gene>
    <name evidence="2" type="ORF">BJ983_001185</name>
</gene>
<dbReference type="InterPro" id="IPR029063">
    <property type="entry name" value="SAM-dependent_MTases_sf"/>
</dbReference>
<dbReference type="GO" id="GO:0032259">
    <property type="term" value="P:methylation"/>
    <property type="evidence" value="ECO:0007669"/>
    <property type="project" value="UniProtKB-KW"/>
</dbReference>
<dbReference type="EMBL" id="JACCBN010000001">
    <property type="protein sequence ID" value="NYD35083.1"/>
    <property type="molecule type" value="Genomic_DNA"/>
</dbReference>
<accession>A0A7Y9DT82</accession>
<sequence length="264" mass="27519">MTERGADIHRVFHDVERAASAGPAVEFLRAVEAAPSVLAYRTRLEEHLAPVAGETVLDVGCGAGHHAAAIAAARAAADAPGPVVGMDRPRMLEEAADRYGDAVRWLPGAAEAMPLEDDSVDAVYAERVLMYVDDAVDVVAEMARVRRPGGRVALFELDYASMVLGGDPKTADEVLGVVCGTVACDRMGRALGRLLTDAGVLVVEQAPFAMPIPPPVWASAVRAPVEEAVADGRLDAGRVAAWFDAVEAPGAYPGSVTGVLACGR</sequence>
<dbReference type="RefSeq" id="WP_179792971.1">
    <property type="nucleotide sequence ID" value="NZ_BAABHP010000004.1"/>
</dbReference>
<dbReference type="Gene3D" id="3.40.50.150">
    <property type="entry name" value="Vaccinia Virus protein VP39"/>
    <property type="match status" value="1"/>
</dbReference>
<organism evidence="2 3">
    <name type="scientific">Actinomycetospora corticicola</name>
    <dbReference type="NCBI Taxonomy" id="663602"/>
    <lineage>
        <taxon>Bacteria</taxon>
        <taxon>Bacillati</taxon>
        <taxon>Actinomycetota</taxon>
        <taxon>Actinomycetes</taxon>
        <taxon>Pseudonocardiales</taxon>
        <taxon>Pseudonocardiaceae</taxon>
        <taxon>Actinomycetospora</taxon>
    </lineage>
</organism>
<reference evidence="2 3" key="1">
    <citation type="submission" date="2020-07" db="EMBL/GenBank/DDBJ databases">
        <title>Sequencing the genomes of 1000 actinobacteria strains.</title>
        <authorList>
            <person name="Klenk H.-P."/>
        </authorList>
    </citation>
    <scope>NUCLEOTIDE SEQUENCE [LARGE SCALE GENOMIC DNA]</scope>
    <source>
        <strain evidence="2 3">DSM 45772</strain>
    </source>
</reference>
<dbReference type="GO" id="GO:0008757">
    <property type="term" value="F:S-adenosylmethionine-dependent methyltransferase activity"/>
    <property type="evidence" value="ECO:0007669"/>
    <property type="project" value="InterPro"/>
</dbReference>
<evidence type="ECO:0000259" key="1">
    <source>
        <dbReference type="Pfam" id="PF08241"/>
    </source>
</evidence>
<feature type="domain" description="Methyltransferase type 11" evidence="1">
    <location>
        <begin position="57"/>
        <end position="153"/>
    </location>
</feature>
<proteinExistence type="predicted"/>
<dbReference type="InterPro" id="IPR013216">
    <property type="entry name" value="Methyltransf_11"/>
</dbReference>
<dbReference type="Proteomes" id="UP000535890">
    <property type="component" value="Unassembled WGS sequence"/>
</dbReference>
<keyword evidence="3" id="KW-1185">Reference proteome</keyword>
<name>A0A7Y9DT82_9PSEU</name>
<dbReference type="Pfam" id="PF08241">
    <property type="entry name" value="Methyltransf_11"/>
    <property type="match status" value="1"/>
</dbReference>
<dbReference type="InterPro" id="IPR050508">
    <property type="entry name" value="Methyltransf_Superfamily"/>
</dbReference>